<name>A0A4R8CIR3_9ACTN</name>
<sequence>MRRFTLPPVVLSVVLAGVLLLSACGKNSDDGTLPVPAGGSDSTTSSDTPSAEPSEPSSAPTQPATTAKPTTAPKAQIIIKAGNFASNPAVQGLVTSYPLYFQALVSKDDTVLRKKFPSFFYSDVSQGIYDAQRNGWIMKPPGSVVIVGAKRTADGTVAVQTCRSQTTQYWDPKGKRWTVVTPKGSAEVIEMIQTGIGWLPYRLATPKGVNCARVHYPA</sequence>
<dbReference type="PROSITE" id="PS51257">
    <property type="entry name" value="PROKAR_LIPOPROTEIN"/>
    <property type="match status" value="1"/>
</dbReference>
<dbReference type="AlphaFoldDB" id="A0A4R8CIR3"/>
<gene>
    <name evidence="3" type="ORF">EV653_1495</name>
</gene>
<evidence type="ECO:0000256" key="2">
    <source>
        <dbReference type="SAM" id="SignalP"/>
    </source>
</evidence>
<evidence type="ECO:0000256" key="1">
    <source>
        <dbReference type="SAM" id="MobiDB-lite"/>
    </source>
</evidence>
<protein>
    <submittedName>
        <fullName evidence="3">Uncharacterized protein</fullName>
    </submittedName>
</protein>
<dbReference type="Proteomes" id="UP000295146">
    <property type="component" value="Unassembled WGS sequence"/>
</dbReference>
<feature type="region of interest" description="Disordered" evidence="1">
    <location>
        <begin position="27"/>
        <end position="72"/>
    </location>
</feature>
<dbReference type="RefSeq" id="WP_238159614.1">
    <property type="nucleotide sequence ID" value="NZ_SODP01000001.1"/>
</dbReference>
<keyword evidence="2" id="KW-0732">Signal</keyword>
<dbReference type="EMBL" id="SODP01000001">
    <property type="protein sequence ID" value="TDW76349.1"/>
    <property type="molecule type" value="Genomic_DNA"/>
</dbReference>
<evidence type="ECO:0000313" key="3">
    <source>
        <dbReference type="EMBL" id="TDW76349.1"/>
    </source>
</evidence>
<feature type="signal peptide" evidence="2">
    <location>
        <begin position="1"/>
        <end position="23"/>
    </location>
</feature>
<feature type="chain" id="PRO_5039706309" evidence="2">
    <location>
        <begin position="24"/>
        <end position="218"/>
    </location>
</feature>
<evidence type="ECO:0000313" key="4">
    <source>
        <dbReference type="Proteomes" id="UP000295146"/>
    </source>
</evidence>
<accession>A0A4R8CIR3</accession>
<organism evidence="3 4">
    <name type="scientific">Kribbella pratensis</name>
    <dbReference type="NCBI Taxonomy" id="2512112"/>
    <lineage>
        <taxon>Bacteria</taxon>
        <taxon>Bacillati</taxon>
        <taxon>Actinomycetota</taxon>
        <taxon>Actinomycetes</taxon>
        <taxon>Propionibacteriales</taxon>
        <taxon>Kribbellaceae</taxon>
        <taxon>Kribbella</taxon>
    </lineage>
</organism>
<comment type="caution">
    <text evidence="3">The sequence shown here is derived from an EMBL/GenBank/DDBJ whole genome shotgun (WGS) entry which is preliminary data.</text>
</comment>
<keyword evidence="4" id="KW-1185">Reference proteome</keyword>
<feature type="compositionally biased region" description="Low complexity" evidence="1">
    <location>
        <begin position="36"/>
        <end position="72"/>
    </location>
</feature>
<reference evidence="3 4" key="1">
    <citation type="submission" date="2019-03" db="EMBL/GenBank/DDBJ databases">
        <title>Genomic Encyclopedia of Type Strains, Phase III (KMG-III): the genomes of soil and plant-associated and newly described type strains.</title>
        <authorList>
            <person name="Whitman W."/>
        </authorList>
    </citation>
    <scope>NUCLEOTIDE SEQUENCE [LARGE SCALE GENOMIC DNA]</scope>
    <source>
        <strain evidence="3 4">VKM Ac-2573</strain>
    </source>
</reference>
<proteinExistence type="predicted"/>